<protein>
    <submittedName>
        <fullName evidence="2">Uncharacterized protein</fullName>
    </submittedName>
</protein>
<reference evidence="3" key="1">
    <citation type="submission" date="2016-06" db="EMBL/GenBank/DDBJ databases">
        <title>Parallel loss of symbiosis genes in relatives of nitrogen-fixing non-legume Parasponia.</title>
        <authorList>
            <person name="Van Velzen R."/>
            <person name="Holmer R."/>
            <person name="Bu F."/>
            <person name="Rutten L."/>
            <person name="Van Zeijl A."/>
            <person name="Liu W."/>
            <person name="Santuari L."/>
            <person name="Cao Q."/>
            <person name="Sharma T."/>
            <person name="Shen D."/>
            <person name="Roswanjaya Y."/>
            <person name="Wardhani T."/>
            <person name="Kalhor M.S."/>
            <person name="Jansen J."/>
            <person name="Van den Hoogen J."/>
            <person name="Gungor B."/>
            <person name="Hartog M."/>
            <person name="Hontelez J."/>
            <person name="Verver J."/>
            <person name="Yang W.-C."/>
            <person name="Schijlen E."/>
            <person name="Repin R."/>
            <person name="Schilthuizen M."/>
            <person name="Schranz E."/>
            <person name="Heidstra R."/>
            <person name="Miyata K."/>
            <person name="Fedorova E."/>
            <person name="Kohlen W."/>
            <person name="Bisseling T."/>
            <person name="Smit S."/>
            <person name="Geurts R."/>
        </authorList>
    </citation>
    <scope>NUCLEOTIDE SEQUENCE [LARGE SCALE GENOMIC DNA]</scope>
    <source>
        <strain evidence="3">cv. WU1-14</strain>
    </source>
</reference>
<evidence type="ECO:0000313" key="3">
    <source>
        <dbReference type="Proteomes" id="UP000237105"/>
    </source>
</evidence>
<evidence type="ECO:0000256" key="1">
    <source>
        <dbReference type="SAM" id="MobiDB-lite"/>
    </source>
</evidence>
<feature type="region of interest" description="Disordered" evidence="1">
    <location>
        <begin position="66"/>
        <end position="130"/>
    </location>
</feature>
<proteinExistence type="predicted"/>
<accession>A0A2P5BFH7</accession>
<dbReference type="EMBL" id="JXTB01000293">
    <property type="protein sequence ID" value="PON47529.1"/>
    <property type="molecule type" value="Genomic_DNA"/>
</dbReference>
<gene>
    <name evidence="2" type="ORF">PanWU01x14_243840</name>
</gene>
<dbReference type="Proteomes" id="UP000237105">
    <property type="component" value="Unassembled WGS sequence"/>
</dbReference>
<sequence length="130" mass="14876">MELSYKPNIAIDIVPIAVKNDRDIMAFIYWQKKDNIPLCMILVRKSGNLACKEVFVSRHNDIVNLREDNDDMYYEGEDDTNDDDGGGDDKEGEGEEKKEEDDGDDEDEEEKEEGVNNNNNKIDDDVTVII</sequence>
<comment type="caution">
    <text evidence="2">The sequence shown here is derived from an EMBL/GenBank/DDBJ whole genome shotgun (WGS) entry which is preliminary data.</text>
</comment>
<keyword evidence="3" id="KW-1185">Reference proteome</keyword>
<dbReference type="AlphaFoldDB" id="A0A2P5BFH7"/>
<organism evidence="2 3">
    <name type="scientific">Parasponia andersonii</name>
    <name type="common">Sponia andersonii</name>
    <dbReference type="NCBI Taxonomy" id="3476"/>
    <lineage>
        <taxon>Eukaryota</taxon>
        <taxon>Viridiplantae</taxon>
        <taxon>Streptophyta</taxon>
        <taxon>Embryophyta</taxon>
        <taxon>Tracheophyta</taxon>
        <taxon>Spermatophyta</taxon>
        <taxon>Magnoliopsida</taxon>
        <taxon>eudicotyledons</taxon>
        <taxon>Gunneridae</taxon>
        <taxon>Pentapetalae</taxon>
        <taxon>rosids</taxon>
        <taxon>fabids</taxon>
        <taxon>Rosales</taxon>
        <taxon>Cannabaceae</taxon>
        <taxon>Parasponia</taxon>
    </lineage>
</organism>
<name>A0A2P5BFH7_PARAD</name>
<evidence type="ECO:0000313" key="2">
    <source>
        <dbReference type="EMBL" id="PON47529.1"/>
    </source>
</evidence>
<feature type="compositionally biased region" description="Acidic residues" evidence="1">
    <location>
        <begin position="68"/>
        <end position="112"/>
    </location>
</feature>